<sequence>MASLSFSLPRKTGTGDWAVPEGSEKKALGGWAVLAKASFKGAGGGSRRRPGIRGRRRLPPGIPQGLPGAAASPMDLPGDSSPPGRPRLCRQPLARALWGARSPKRPRLQSLAAPSPLEKASRRVLAVVLEDVMAAHMVPLVPQEETPTPRHHSNQRDSVRSQPPASPPQQATWSSQTRPPNPLDPLRLCREPLSRIHRPSSTLRRRSRTTPGPEEGPSQKVDWTPQPTLVVMLEDIASPRPPAEGFADETPNFLIPARRAEPMTIVHQSMPPSRDPDPPFQPSALPEDPPETPPPARDPLLEPPSIPPPSSLLRPRLSPWGLAPLFRSVRSKLESFADIFLTPNKAPRPPPPSPPMKLELKIAISEAEQSGATEDTASVSPRPPIRQWRAQDHNLPAPLSKPSLGRSHSCPDLGPPGPDTCSWPPAPHQPSRSRPRRHTVGGGEMARAPPPPRPCLRKEVFPLGGVGGSPPLVTSCSSTASSSSFSEPAEPRLGSTKGKEPRASEDQVLSDPDTKSMGKVSRFRIRRTPARSQLNLTPMGLPRPIRLNKKEFSLEEIYTNKNYQSPTTRSSKKLRRAVEFRDSSLPRTRRPSRGVRAAAGRTLTPNLAPSPDVGPLLQQRLEELDASLLEEEEVDRERPHRT</sequence>
<reference evidence="5" key="1">
    <citation type="submission" date="2025-08" db="UniProtKB">
        <authorList>
            <consortium name="RefSeq"/>
        </authorList>
    </citation>
    <scope>IDENTIFICATION</scope>
    <source>
        <tissue evidence="5">Blood</tissue>
    </source>
</reference>
<feature type="region of interest" description="Disordered" evidence="2">
    <location>
        <begin position="365"/>
        <end position="543"/>
    </location>
</feature>
<evidence type="ECO:0000259" key="3">
    <source>
        <dbReference type="Pfam" id="PF15386"/>
    </source>
</evidence>
<proteinExistence type="predicted"/>
<dbReference type="PANTHER" id="PTHR14522">
    <property type="entry name" value="EMO2-RELATED"/>
    <property type="match status" value="1"/>
</dbReference>
<feature type="compositionally biased region" description="Low complexity" evidence="2">
    <location>
        <begin position="168"/>
        <end position="177"/>
    </location>
</feature>
<feature type="domain" description="Tantalus-like" evidence="3">
    <location>
        <begin position="536"/>
        <end position="568"/>
    </location>
</feature>
<dbReference type="GO" id="GO:0005654">
    <property type="term" value="C:nucleoplasm"/>
    <property type="evidence" value="ECO:0007669"/>
    <property type="project" value="TreeGrafter"/>
</dbReference>
<feature type="region of interest" description="Disordered" evidence="2">
    <location>
        <begin position="39"/>
        <end position="119"/>
    </location>
</feature>
<feature type="compositionally biased region" description="Low complexity" evidence="2">
    <location>
        <begin position="469"/>
        <end position="486"/>
    </location>
</feature>
<feature type="region of interest" description="Disordered" evidence="2">
    <location>
        <begin position="580"/>
        <end position="614"/>
    </location>
</feature>
<dbReference type="Pfam" id="PF15386">
    <property type="entry name" value="Tantalus"/>
    <property type="match status" value="1"/>
</dbReference>
<evidence type="ECO:0000313" key="5">
    <source>
        <dbReference type="RefSeq" id="XP_027469993.1"/>
    </source>
</evidence>
<evidence type="ECO:0000256" key="1">
    <source>
        <dbReference type="ARBA" id="ARBA00022553"/>
    </source>
</evidence>
<evidence type="ECO:0000313" key="4">
    <source>
        <dbReference type="Proteomes" id="UP000515165"/>
    </source>
</evidence>
<organism evidence="4 5">
    <name type="scientific">Zalophus californianus</name>
    <name type="common">California sealion</name>
    <dbReference type="NCBI Taxonomy" id="9704"/>
    <lineage>
        <taxon>Eukaryota</taxon>
        <taxon>Metazoa</taxon>
        <taxon>Chordata</taxon>
        <taxon>Craniata</taxon>
        <taxon>Vertebrata</taxon>
        <taxon>Euteleostomi</taxon>
        <taxon>Mammalia</taxon>
        <taxon>Eutheria</taxon>
        <taxon>Laurasiatheria</taxon>
        <taxon>Carnivora</taxon>
        <taxon>Caniformia</taxon>
        <taxon>Pinnipedia</taxon>
        <taxon>Otariidae</taxon>
        <taxon>Zalophus</taxon>
    </lineage>
</organism>
<name>A0A6J2EWK9_ZALCA</name>
<dbReference type="PANTHER" id="PTHR14522:SF2">
    <property type="entry name" value="PROLINE-RICH PROTEIN 14"/>
    <property type="match status" value="1"/>
</dbReference>
<accession>A0A6J2EWK9</accession>
<dbReference type="InterPro" id="IPR026320">
    <property type="entry name" value="PRR14"/>
</dbReference>
<feature type="region of interest" description="Disordered" evidence="2">
    <location>
        <begin position="1"/>
        <end position="22"/>
    </location>
</feature>
<gene>
    <name evidence="5" type="primary">PRR14</name>
</gene>
<dbReference type="GeneID" id="113933724"/>
<dbReference type="CTD" id="78994"/>
<feature type="region of interest" description="Disordered" evidence="2">
    <location>
        <begin position="261"/>
        <end position="317"/>
    </location>
</feature>
<feature type="compositionally biased region" description="Pro residues" evidence="2">
    <location>
        <begin position="413"/>
        <end position="428"/>
    </location>
</feature>
<dbReference type="InterPro" id="IPR028149">
    <property type="entry name" value="Tantalus-like"/>
</dbReference>
<dbReference type="RefSeq" id="XP_027469993.1">
    <property type="nucleotide sequence ID" value="XM_027614192.2"/>
</dbReference>
<feature type="compositionally biased region" description="Basic residues" evidence="2">
    <location>
        <begin position="195"/>
        <end position="208"/>
    </location>
</feature>
<dbReference type="AlphaFoldDB" id="A0A6J2EWK9"/>
<evidence type="ECO:0000256" key="2">
    <source>
        <dbReference type="SAM" id="MobiDB-lite"/>
    </source>
</evidence>
<feature type="compositionally biased region" description="Polar residues" evidence="2">
    <location>
        <begin position="367"/>
        <end position="379"/>
    </location>
</feature>
<feature type="region of interest" description="Disordered" evidence="2">
    <location>
        <begin position="139"/>
        <end position="226"/>
    </location>
</feature>
<feature type="compositionally biased region" description="Pro residues" evidence="2">
    <location>
        <begin position="291"/>
        <end position="310"/>
    </location>
</feature>
<keyword evidence="4" id="KW-1185">Reference proteome</keyword>
<dbReference type="Proteomes" id="UP000515165">
    <property type="component" value="Chromosome 10"/>
</dbReference>
<keyword evidence="1" id="KW-0597">Phosphoprotein</keyword>
<protein>
    <submittedName>
        <fullName evidence="5">Proline-rich protein 14 isoform X3</fullName>
    </submittedName>
</protein>
<feature type="compositionally biased region" description="Basic residues" evidence="2">
    <location>
        <begin position="46"/>
        <end position="58"/>
    </location>
</feature>